<comment type="similarity">
    <text evidence="1 4">Belongs to the aldehyde dehydrogenase family.</text>
</comment>
<dbReference type="HOGENOM" id="CLU_005391_0_1_6"/>
<dbReference type="InterPro" id="IPR016163">
    <property type="entry name" value="Ald_DH_C"/>
</dbReference>
<dbReference type="PROSITE" id="PS00070">
    <property type="entry name" value="ALDEHYDE_DEHYDR_CYS"/>
    <property type="match status" value="1"/>
</dbReference>
<keyword evidence="2 4" id="KW-0560">Oxidoreductase</keyword>
<dbReference type="Gene3D" id="3.40.605.10">
    <property type="entry name" value="Aldehyde Dehydrogenase, Chain A, domain 1"/>
    <property type="match status" value="1"/>
</dbReference>
<organism evidence="6 7">
    <name type="scientific">Hahella chejuensis (strain KCTC 2396)</name>
    <dbReference type="NCBI Taxonomy" id="349521"/>
    <lineage>
        <taxon>Bacteria</taxon>
        <taxon>Pseudomonadati</taxon>
        <taxon>Pseudomonadota</taxon>
        <taxon>Gammaproteobacteria</taxon>
        <taxon>Oceanospirillales</taxon>
        <taxon>Hahellaceae</taxon>
        <taxon>Hahella</taxon>
    </lineage>
</organism>
<evidence type="ECO:0000313" key="6">
    <source>
        <dbReference type="EMBL" id="ABC29925.1"/>
    </source>
</evidence>
<sequence>MPLKKEDVFQLARDAQLYAGALIPGLDDDHEPHFDTLNPFTQQVIGRVQQCNGGHVDAAVKAGRAAFESGVWSRLSPAERKRIMLRWAALLQERHEELAALDCLDAGKPITECLNTDIPDTIHTIAWYAEAIDKLFGKISPTASDNLGLIVKEPIGVVGAVLPWNFPALMLAWKAAPALAAGNSLVIKPAELTSLSAYRIVQLAHEAGVPKDVLTLVTGLGEETGKPLGLHPDVDMVSFTGSTEVGRLFLTYSAQSNLKEIVLECGGKSPQIVFEDSYALEEIADSILSAAFWNMGENCSCGSRLIVHKSVKDKLLKILQKRLVDGWKVGDPQDPETAIGPMIEPAHFEKVCGYIKTAKGEGAKLIRGGEALKLGAGMSVEPTIFDGVTAEMTLFQEEVFGPVLAVTTFETEAEAIHLANATNYGLAASLYTSDLRRAQRVSRAIKAGTVSINCFSEGDIATPFGGYKTSGFGGRDKGLEALEQYVQTKTLWYGG</sequence>
<dbReference type="Pfam" id="PF00171">
    <property type="entry name" value="Aldedh"/>
    <property type="match status" value="1"/>
</dbReference>
<dbReference type="KEGG" id="hch:HCH_03162"/>
<dbReference type="InterPro" id="IPR016161">
    <property type="entry name" value="Ald_DH/histidinol_DH"/>
</dbReference>
<dbReference type="PROSITE" id="PS00687">
    <property type="entry name" value="ALDEHYDE_DEHYDR_GLU"/>
    <property type="match status" value="1"/>
</dbReference>
<dbReference type="Gene3D" id="3.40.309.10">
    <property type="entry name" value="Aldehyde Dehydrogenase, Chain A, domain 2"/>
    <property type="match status" value="1"/>
</dbReference>
<dbReference type="InterPro" id="IPR016162">
    <property type="entry name" value="Ald_DH_N"/>
</dbReference>
<dbReference type="CDD" id="cd07112">
    <property type="entry name" value="ALDH_GABALDH-PuuC"/>
    <property type="match status" value="1"/>
</dbReference>
<dbReference type="AlphaFoldDB" id="Q2SHE9"/>
<reference evidence="6 7" key="1">
    <citation type="journal article" date="2005" name="Nucleic Acids Res.">
        <title>Genomic blueprint of Hahella chejuensis, a marine microbe producing an algicidal agent.</title>
        <authorList>
            <person name="Jeong H."/>
            <person name="Yim J.H."/>
            <person name="Lee C."/>
            <person name="Choi S.-H."/>
            <person name="Park Y.K."/>
            <person name="Yoon S.H."/>
            <person name="Hur C.-G."/>
            <person name="Kang H.-Y."/>
            <person name="Kim D."/>
            <person name="Lee H.H."/>
            <person name="Park K.H."/>
            <person name="Park S.-H."/>
            <person name="Park H.-S."/>
            <person name="Lee H.K."/>
            <person name="Oh T.K."/>
            <person name="Kim J.F."/>
        </authorList>
    </citation>
    <scope>NUCLEOTIDE SEQUENCE [LARGE SCALE GENOMIC DNA]</scope>
    <source>
        <strain evidence="6 7">KCTC 2396</strain>
    </source>
</reference>
<evidence type="ECO:0000313" key="7">
    <source>
        <dbReference type="Proteomes" id="UP000000238"/>
    </source>
</evidence>
<dbReference type="PANTHER" id="PTHR11699">
    <property type="entry name" value="ALDEHYDE DEHYDROGENASE-RELATED"/>
    <property type="match status" value="1"/>
</dbReference>
<keyword evidence="7" id="KW-1185">Reference proteome</keyword>
<dbReference type="FunFam" id="3.40.309.10:FF:000012">
    <property type="entry name" value="Betaine aldehyde dehydrogenase"/>
    <property type="match status" value="1"/>
</dbReference>
<dbReference type="Proteomes" id="UP000000238">
    <property type="component" value="Chromosome"/>
</dbReference>
<accession>Q2SHE9</accession>
<evidence type="ECO:0000256" key="3">
    <source>
        <dbReference type="PROSITE-ProRule" id="PRU10007"/>
    </source>
</evidence>
<feature type="domain" description="Aldehyde dehydrogenase" evidence="5">
    <location>
        <begin position="32"/>
        <end position="490"/>
    </location>
</feature>
<gene>
    <name evidence="6" type="ordered locus">HCH_03162</name>
</gene>
<feature type="active site" evidence="3">
    <location>
        <position position="264"/>
    </location>
</feature>
<evidence type="ECO:0000256" key="2">
    <source>
        <dbReference type="ARBA" id="ARBA00023002"/>
    </source>
</evidence>
<protein>
    <submittedName>
        <fullName evidence="6">NAD-dependent aldehyde dehydrogenase</fullName>
    </submittedName>
</protein>
<proteinExistence type="inferred from homology"/>
<dbReference type="OrthoDB" id="9812625at2"/>
<name>Q2SHE9_HAHCH</name>
<dbReference type="RefSeq" id="WP_011396994.1">
    <property type="nucleotide sequence ID" value="NC_007645.1"/>
</dbReference>
<evidence type="ECO:0000256" key="4">
    <source>
        <dbReference type="RuleBase" id="RU003345"/>
    </source>
</evidence>
<dbReference type="SUPFAM" id="SSF53720">
    <property type="entry name" value="ALDH-like"/>
    <property type="match status" value="1"/>
</dbReference>
<evidence type="ECO:0000256" key="1">
    <source>
        <dbReference type="ARBA" id="ARBA00009986"/>
    </source>
</evidence>
<dbReference type="eggNOG" id="COG1012">
    <property type="taxonomic scope" value="Bacteria"/>
</dbReference>
<dbReference type="InterPro" id="IPR015590">
    <property type="entry name" value="Aldehyde_DH_dom"/>
</dbReference>
<evidence type="ECO:0000259" key="5">
    <source>
        <dbReference type="Pfam" id="PF00171"/>
    </source>
</evidence>
<dbReference type="STRING" id="349521.HCH_03162"/>
<dbReference type="GO" id="GO:0004030">
    <property type="term" value="F:aldehyde dehydrogenase [NAD(P)+] activity"/>
    <property type="evidence" value="ECO:0007669"/>
    <property type="project" value="UniProtKB-ARBA"/>
</dbReference>
<dbReference type="EMBL" id="CP000155">
    <property type="protein sequence ID" value="ABC29925.1"/>
    <property type="molecule type" value="Genomic_DNA"/>
</dbReference>
<dbReference type="InterPro" id="IPR029510">
    <property type="entry name" value="Ald_DH_CS_GLU"/>
</dbReference>
<dbReference type="InterPro" id="IPR016160">
    <property type="entry name" value="Ald_DH_CS_CYS"/>
</dbReference>
<dbReference type="FunFam" id="3.40.605.10:FF:000001">
    <property type="entry name" value="Aldehyde dehydrogenase 1"/>
    <property type="match status" value="1"/>
</dbReference>